<dbReference type="InterPro" id="IPR001509">
    <property type="entry name" value="Epimerase_deHydtase"/>
</dbReference>
<evidence type="ECO:0000313" key="7">
    <source>
        <dbReference type="EMBL" id="VVQ28060.1"/>
    </source>
</evidence>
<accession>A0A5E7VZN4</accession>
<dbReference type="InterPro" id="IPR036291">
    <property type="entry name" value="NAD(P)-bd_dom_sf"/>
</dbReference>
<reference evidence="7 8" key="1">
    <citation type="submission" date="2019-09" db="EMBL/GenBank/DDBJ databases">
        <authorList>
            <person name="Chandra G."/>
            <person name="Truman W A."/>
        </authorList>
    </citation>
    <scope>NUCLEOTIDE SEQUENCE [LARGE SCALE GENOMIC DNA]</scope>
    <source>
        <strain evidence="7">PS943</strain>
    </source>
</reference>
<protein>
    <recommendedName>
        <fullName evidence="3">UDP-glucose 4-epimerase</fullName>
    </recommendedName>
    <alternativeName>
        <fullName evidence="5">Galactowaldenase</fullName>
    </alternativeName>
    <alternativeName>
        <fullName evidence="4">UDP-galactose 4-epimerase</fullName>
    </alternativeName>
</protein>
<proteinExistence type="inferred from homology"/>
<evidence type="ECO:0000256" key="2">
    <source>
        <dbReference type="ARBA" id="ARBA00007637"/>
    </source>
</evidence>
<dbReference type="GO" id="GO:0016491">
    <property type="term" value="F:oxidoreductase activity"/>
    <property type="evidence" value="ECO:0007669"/>
    <property type="project" value="UniProtKB-KW"/>
</dbReference>
<dbReference type="PRINTS" id="PR01713">
    <property type="entry name" value="NUCEPIMERASE"/>
</dbReference>
<dbReference type="Pfam" id="PF01370">
    <property type="entry name" value="Epimerase"/>
    <property type="match status" value="1"/>
</dbReference>
<gene>
    <name evidence="7" type="primary">fcf1</name>
    <name evidence="7" type="ORF">PS943_00687</name>
</gene>
<evidence type="ECO:0000259" key="6">
    <source>
        <dbReference type="Pfam" id="PF01370"/>
    </source>
</evidence>
<dbReference type="PANTHER" id="PTHR43725:SF53">
    <property type="entry name" value="UDP-ARABINOSE 4-EPIMERASE 1"/>
    <property type="match status" value="1"/>
</dbReference>
<dbReference type="AlphaFoldDB" id="A0A5E7VZN4"/>
<evidence type="ECO:0000256" key="1">
    <source>
        <dbReference type="ARBA" id="ARBA00004947"/>
    </source>
</evidence>
<sequence length="351" mass="38014">MGQVTPALSTAAQGGSSNHIKRWRATLNNSENTSPNPVKRSLVLGGRGFIGTHLIDALLDQGHFVRCFDRPNVVPLGESHSNHPNFELCEGDFTSEAEVAKALEGCDVCYHLVSTTLPKSSNADPVFDVESNVVATIRLLNLAVKSGLRKIIFISSGGTVYGEPTQVPIPETHATDPACSYGIAKLAIEKYLALFHRLYGLDYTVLRLANPFGEGQRTFASQGAVAVFLGKVLRGETVEIWGDGTVVRDYIHVSDVVRALLASSARSGEEHVFNIGSGRGHSLNEVLDAIERVAGRNASRQYLSGRGFDVPVSVLDIERAKQSLGWVPLVSFDHGLERFAAWLLDNPESTH</sequence>
<dbReference type="Gene3D" id="3.40.50.720">
    <property type="entry name" value="NAD(P)-binding Rossmann-like Domain"/>
    <property type="match status" value="1"/>
</dbReference>
<dbReference type="PANTHER" id="PTHR43725">
    <property type="entry name" value="UDP-GLUCOSE 4-EPIMERASE"/>
    <property type="match status" value="1"/>
</dbReference>
<dbReference type="RefSeq" id="WP_224789179.1">
    <property type="nucleotide sequence ID" value="NZ_CABVJH010000001.1"/>
</dbReference>
<name>A0A5E7VZN4_PSEFL</name>
<evidence type="ECO:0000256" key="4">
    <source>
        <dbReference type="ARBA" id="ARBA00031367"/>
    </source>
</evidence>
<dbReference type="Proteomes" id="UP000325645">
    <property type="component" value="Unassembled WGS sequence"/>
</dbReference>
<comment type="pathway">
    <text evidence="1">Carbohydrate metabolism; galactose metabolism.</text>
</comment>
<feature type="domain" description="NAD-dependent epimerase/dehydratase" evidence="6">
    <location>
        <begin position="42"/>
        <end position="276"/>
    </location>
</feature>
<organism evidence="7 8">
    <name type="scientific">Pseudomonas fluorescens</name>
    <dbReference type="NCBI Taxonomy" id="294"/>
    <lineage>
        <taxon>Bacteria</taxon>
        <taxon>Pseudomonadati</taxon>
        <taxon>Pseudomonadota</taxon>
        <taxon>Gammaproteobacteria</taxon>
        <taxon>Pseudomonadales</taxon>
        <taxon>Pseudomonadaceae</taxon>
        <taxon>Pseudomonas</taxon>
    </lineage>
</organism>
<evidence type="ECO:0000256" key="3">
    <source>
        <dbReference type="ARBA" id="ARBA00018569"/>
    </source>
</evidence>
<dbReference type="EMBL" id="CABVJH010000001">
    <property type="protein sequence ID" value="VVQ28060.1"/>
    <property type="molecule type" value="Genomic_DNA"/>
</dbReference>
<comment type="similarity">
    <text evidence="2">Belongs to the NAD(P)-dependent epimerase/dehydratase family.</text>
</comment>
<evidence type="ECO:0000256" key="5">
    <source>
        <dbReference type="ARBA" id="ARBA00033067"/>
    </source>
</evidence>
<evidence type="ECO:0000313" key="8">
    <source>
        <dbReference type="Proteomes" id="UP000325645"/>
    </source>
</evidence>
<dbReference type="SUPFAM" id="SSF51735">
    <property type="entry name" value="NAD(P)-binding Rossmann-fold domains"/>
    <property type="match status" value="1"/>
</dbReference>
<dbReference type="Gene3D" id="3.90.25.10">
    <property type="entry name" value="UDP-galactose 4-epimerase, domain 1"/>
    <property type="match status" value="1"/>
</dbReference>
<keyword evidence="7" id="KW-0560">Oxidoreductase</keyword>